<dbReference type="Gene3D" id="3.40.50.300">
    <property type="entry name" value="P-loop containing nucleotide triphosphate hydrolases"/>
    <property type="match status" value="1"/>
</dbReference>
<keyword evidence="5" id="KW-1185">Reference proteome</keyword>
<keyword evidence="2" id="KW-0866">Nonsense-mediated mRNA decay</keyword>
<feature type="region of interest" description="Disordered" evidence="3">
    <location>
        <begin position="1"/>
        <end position="217"/>
    </location>
</feature>
<feature type="region of interest" description="Disordered" evidence="3">
    <location>
        <begin position="331"/>
        <end position="365"/>
    </location>
</feature>
<evidence type="ECO:0000256" key="1">
    <source>
        <dbReference type="ARBA" id="ARBA00007712"/>
    </source>
</evidence>
<accession>A0A0L0SLZ2</accession>
<comment type="similarity">
    <text evidence="1">Belongs to the SMG9 family.</text>
</comment>
<dbReference type="Proteomes" id="UP000054350">
    <property type="component" value="Unassembled WGS sequence"/>
</dbReference>
<feature type="compositionally biased region" description="Low complexity" evidence="3">
    <location>
        <begin position="119"/>
        <end position="146"/>
    </location>
</feature>
<sequence>MADHAAARSDRAPPAPRAHRASRLFNPDLPGPNRASVASFASNSSASNSTVSTASSNASTSAPVVPANMTPAVPAKSAHRMGPKAHLHPHHHHALHHANGGGKRRSATPDLGNVRLLRAPASAAADPVPPTARTSNSAADADSLLLRRPRSSSTAVTGPPSPAPSVLRHSIGGSPPVVNGTAPRVAGTPPAVLQRPPSHGLDTPPAATALPAASSMPAPPPIDARLLDPVRYLPGTKAVKLVDRHTKMQPLELRKLLSEQPTALVVAAIGRPGAGKSMILSQLTPAPDQAFPARSDQFPKTLGIDVHVAANRLILLDVQGNSTSKGVFTLGTPASPSPNGGASSPLATRRGAGAVNGGGGKATNGTNSPVVDHSLDVLNVQITTWLLCVCDVVLVVAEEHLDREMVQCLKLAHELAGHVPGAHGTASILYVKNKVPPFLYTPSHLHKFAAFLMHDQHHNPATTHHRRGTANRSRTTSIDWTSTTDLKSAPTTPTTAPTSSSLLPLGLGTALPAFASAHAVHTFLVPDMDADKDMYPLPPTALVQILRAQILGVRRRGPRTAEVEWLRHAAHAWEFLKRSAYLLGE</sequence>
<dbReference type="PANTHER" id="PTHR14270">
    <property type="entry name" value="NONSENSE-MEDIATED MRNA DECAY FACTOR SMG9"/>
    <property type="match status" value="1"/>
</dbReference>
<feature type="compositionally biased region" description="Basic and acidic residues" evidence="3">
    <location>
        <begin position="1"/>
        <end position="11"/>
    </location>
</feature>
<dbReference type="STRING" id="578462.A0A0L0SLZ2"/>
<evidence type="ECO:0000256" key="3">
    <source>
        <dbReference type="SAM" id="MobiDB-lite"/>
    </source>
</evidence>
<feature type="compositionally biased region" description="Low complexity" evidence="3">
    <location>
        <begin position="333"/>
        <end position="353"/>
    </location>
</feature>
<feature type="compositionally biased region" description="Low complexity" evidence="3">
    <location>
        <begin position="35"/>
        <end position="67"/>
    </location>
</feature>
<dbReference type="eggNOG" id="KOG4181">
    <property type="taxonomic scope" value="Eukaryota"/>
</dbReference>
<name>A0A0L0SLZ2_ALLM3</name>
<evidence type="ECO:0000256" key="2">
    <source>
        <dbReference type="ARBA" id="ARBA00023161"/>
    </source>
</evidence>
<feature type="compositionally biased region" description="Basic residues" evidence="3">
    <location>
        <begin position="77"/>
        <end position="106"/>
    </location>
</feature>
<evidence type="ECO:0000313" key="5">
    <source>
        <dbReference type="Proteomes" id="UP000054350"/>
    </source>
</evidence>
<reference evidence="4 5" key="1">
    <citation type="submission" date="2009-11" db="EMBL/GenBank/DDBJ databases">
        <title>Annotation of Allomyces macrogynus ATCC 38327.</title>
        <authorList>
            <consortium name="The Broad Institute Genome Sequencing Platform"/>
            <person name="Russ C."/>
            <person name="Cuomo C."/>
            <person name="Burger G."/>
            <person name="Gray M.W."/>
            <person name="Holland P.W.H."/>
            <person name="King N."/>
            <person name="Lang F.B.F."/>
            <person name="Roger A.J."/>
            <person name="Ruiz-Trillo I."/>
            <person name="Young S.K."/>
            <person name="Zeng Q."/>
            <person name="Gargeya S."/>
            <person name="Fitzgerald M."/>
            <person name="Haas B."/>
            <person name="Abouelleil A."/>
            <person name="Alvarado L."/>
            <person name="Arachchi H.M."/>
            <person name="Berlin A."/>
            <person name="Chapman S.B."/>
            <person name="Gearin G."/>
            <person name="Goldberg J."/>
            <person name="Griggs A."/>
            <person name="Gujja S."/>
            <person name="Hansen M."/>
            <person name="Heiman D."/>
            <person name="Howarth C."/>
            <person name="Larimer J."/>
            <person name="Lui A."/>
            <person name="MacDonald P.J.P."/>
            <person name="McCowen C."/>
            <person name="Montmayeur A."/>
            <person name="Murphy C."/>
            <person name="Neiman D."/>
            <person name="Pearson M."/>
            <person name="Priest M."/>
            <person name="Roberts A."/>
            <person name="Saif S."/>
            <person name="Shea T."/>
            <person name="Sisk P."/>
            <person name="Stolte C."/>
            <person name="Sykes S."/>
            <person name="Wortman J."/>
            <person name="Nusbaum C."/>
            <person name="Birren B."/>
        </authorList>
    </citation>
    <scope>NUCLEOTIDE SEQUENCE [LARGE SCALE GENOMIC DNA]</scope>
    <source>
        <strain evidence="4 5">ATCC 38327</strain>
    </source>
</reference>
<dbReference type="InterPro" id="IPR027417">
    <property type="entry name" value="P-loop_NTPase"/>
</dbReference>
<dbReference type="OrthoDB" id="5585095at2759"/>
<reference evidence="5" key="2">
    <citation type="submission" date="2009-11" db="EMBL/GenBank/DDBJ databases">
        <title>The Genome Sequence of Allomyces macrogynus strain ATCC 38327.</title>
        <authorList>
            <consortium name="The Broad Institute Genome Sequencing Platform"/>
            <person name="Russ C."/>
            <person name="Cuomo C."/>
            <person name="Shea T."/>
            <person name="Young S.K."/>
            <person name="Zeng Q."/>
            <person name="Koehrsen M."/>
            <person name="Haas B."/>
            <person name="Borodovsky M."/>
            <person name="Guigo R."/>
            <person name="Alvarado L."/>
            <person name="Berlin A."/>
            <person name="Borenstein D."/>
            <person name="Chen Z."/>
            <person name="Engels R."/>
            <person name="Freedman E."/>
            <person name="Gellesch M."/>
            <person name="Goldberg J."/>
            <person name="Griggs A."/>
            <person name="Gujja S."/>
            <person name="Heiman D."/>
            <person name="Hepburn T."/>
            <person name="Howarth C."/>
            <person name="Jen D."/>
            <person name="Larson L."/>
            <person name="Lewis B."/>
            <person name="Mehta T."/>
            <person name="Park D."/>
            <person name="Pearson M."/>
            <person name="Roberts A."/>
            <person name="Saif S."/>
            <person name="Shenoy N."/>
            <person name="Sisk P."/>
            <person name="Stolte C."/>
            <person name="Sykes S."/>
            <person name="Walk T."/>
            <person name="White J."/>
            <person name="Yandava C."/>
            <person name="Burger G."/>
            <person name="Gray M.W."/>
            <person name="Holland P.W.H."/>
            <person name="King N."/>
            <person name="Lang F.B.F."/>
            <person name="Roger A.J."/>
            <person name="Ruiz-Trillo I."/>
            <person name="Lander E."/>
            <person name="Nusbaum C."/>
        </authorList>
    </citation>
    <scope>NUCLEOTIDE SEQUENCE [LARGE SCALE GENOMIC DNA]</scope>
    <source>
        <strain evidence="5">ATCC 38327</strain>
    </source>
</reference>
<dbReference type="GO" id="GO:0000184">
    <property type="term" value="P:nuclear-transcribed mRNA catabolic process, nonsense-mediated decay"/>
    <property type="evidence" value="ECO:0007669"/>
    <property type="project" value="UniProtKB-KW"/>
</dbReference>
<gene>
    <name evidence="4" type="ORF">AMAG_08556</name>
</gene>
<protein>
    <submittedName>
        <fullName evidence="4">Uncharacterized protein</fullName>
    </submittedName>
</protein>
<evidence type="ECO:0000313" key="4">
    <source>
        <dbReference type="EMBL" id="KNE63424.1"/>
    </source>
</evidence>
<feature type="compositionally biased region" description="Polar residues" evidence="3">
    <location>
        <begin position="470"/>
        <end position="486"/>
    </location>
</feature>
<dbReference type="PANTHER" id="PTHR14270:SF0">
    <property type="entry name" value="NONSENSE-MEDIATED MRNA DECAY FACTOR SMG9"/>
    <property type="match status" value="1"/>
</dbReference>
<feature type="compositionally biased region" description="Low complexity" evidence="3">
    <location>
        <begin position="488"/>
        <end position="501"/>
    </location>
</feature>
<dbReference type="VEuPathDB" id="FungiDB:AMAG_08556"/>
<dbReference type="InterPro" id="IPR039177">
    <property type="entry name" value="SMG9"/>
</dbReference>
<dbReference type="SUPFAM" id="SSF52540">
    <property type="entry name" value="P-loop containing nucleoside triphosphate hydrolases"/>
    <property type="match status" value="1"/>
</dbReference>
<feature type="compositionally biased region" description="Low complexity" evidence="3">
    <location>
        <begin position="201"/>
        <end position="216"/>
    </location>
</feature>
<dbReference type="EMBL" id="GG745342">
    <property type="protein sequence ID" value="KNE63424.1"/>
    <property type="molecule type" value="Genomic_DNA"/>
</dbReference>
<feature type="region of interest" description="Disordered" evidence="3">
    <location>
        <begin position="459"/>
        <end position="501"/>
    </location>
</feature>
<organism evidence="4 5">
    <name type="scientific">Allomyces macrogynus (strain ATCC 38327)</name>
    <name type="common">Allomyces javanicus var. macrogynus</name>
    <dbReference type="NCBI Taxonomy" id="578462"/>
    <lineage>
        <taxon>Eukaryota</taxon>
        <taxon>Fungi</taxon>
        <taxon>Fungi incertae sedis</taxon>
        <taxon>Blastocladiomycota</taxon>
        <taxon>Blastocladiomycetes</taxon>
        <taxon>Blastocladiales</taxon>
        <taxon>Blastocladiaceae</taxon>
        <taxon>Allomyces</taxon>
    </lineage>
</organism>
<proteinExistence type="inferred from homology"/>
<dbReference type="AlphaFoldDB" id="A0A0L0SLZ2"/>